<dbReference type="EMBL" id="JXJN01003551">
    <property type="status" value="NOT_ANNOTATED_CDS"/>
    <property type="molecule type" value="Genomic_DNA"/>
</dbReference>
<reference evidence="1" key="2">
    <citation type="submission" date="2020-05" db="UniProtKB">
        <authorList>
            <consortium name="EnsemblMetazoa"/>
        </authorList>
    </citation>
    <scope>IDENTIFICATION</scope>
    <source>
        <strain evidence="1">IAEA</strain>
    </source>
</reference>
<sequence length="141" mass="15631">MNKKTIRTKPKGKDISIWRRNVNVAVTDVAAIVTANVSLLWAKEEALVSAQIQCNLANNNNNDNKIKKAKKIYVRLKDCLLSPATALDHFIDSSAYCIIAQGIFNHTKANISSSPMHCLYACIGTRDGVSRRLIVQNCFIV</sequence>
<organism evidence="1 2">
    <name type="scientific">Glossina palpalis gambiensis</name>
    <dbReference type="NCBI Taxonomy" id="67801"/>
    <lineage>
        <taxon>Eukaryota</taxon>
        <taxon>Metazoa</taxon>
        <taxon>Ecdysozoa</taxon>
        <taxon>Arthropoda</taxon>
        <taxon>Hexapoda</taxon>
        <taxon>Insecta</taxon>
        <taxon>Pterygota</taxon>
        <taxon>Neoptera</taxon>
        <taxon>Endopterygota</taxon>
        <taxon>Diptera</taxon>
        <taxon>Brachycera</taxon>
        <taxon>Muscomorpha</taxon>
        <taxon>Hippoboscoidea</taxon>
        <taxon>Glossinidae</taxon>
        <taxon>Glossina</taxon>
    </lineage>
</organism>
<evidence type="ECO:0000313" key="1">
    <source>
        <dbReference type="EnsemblMetazoa" id="GPPI008851-PA"/>
    </source>
</evidence>
<keyword evidence="2" id="KW-1185">Reference proteome</keyword>
<dbReference type="EnsemblMetazoa" id="GPPI008851-RA">
    <property type="protein sequence ID" value="GPPI008851-PA"/>
    <property type="gene ID" value="GPPI008851"/>
</dbReference>
<proteinExistence type="predicted"/>
<protein>
    <submittedName>
        <fullName evidence="1">Uncharacterized protein</fullName>
    </submittedName>
</protein>
<evidence type="ECO:0000313" key="2">
    <source>
        <dbReference type="Proteomes" id="UP000092460"/>
    </source>
</evidence>
<reference evidence="2" key="1">
    <citation type="submission" date="2015-01" db="EMBL/GenBank/DDBJ databases">
        <authorList>
            <person name="Aksoy S."/>
            <person name="Warren W."/>
            <person name="Wilson R.K."/>
        </authorList>
    </citation>
    <scope>NUCLEOTIDE SEQUENCE [LARGE SCALE GENOMIC DNA]</scope>
    <source>
        <strain evidence="2">IAEA</strain>
    </source>
</reference>
<dbReference type="Proteomes" id="UP000092460">
    <property type="component" value="Unassembled WGS sequence"/>
</dbReference>
<dbReference type="VEuPathDB" id="VectorBase:GPPI008851"/>
<accession>A0A1B0AU80</accession>
<dbReference type="AlphaFoldDB" id="A0A1B0AU80"/>
<name>A0A1B0AU80_9MUSC</name>